<gene>
    <name evidence="3" type="ordered locus">STAUR_7368</name>
    <name evidence="4" type="ORF">STIAU_6350</name>
</gene>
<protein>
    <submittedName>
        <fullName evidence="3">Conserved uncharacterized protein</fullName>
    </submittedName>
</protein>
<reference evidence="3 5" key="2">
    <citation type="journal article" date="2011" name="Mol. Biol. Evol.">
        <title>Comparative genomic analysis of fruiting body formation in Myxococcales.</title>
        <authorList>
            <person name="Huntley S."/>
            <person name="Hamann N."/>
            <person name="Wegener-Feldbrugge S."/>
            <person name="Treuner-Lange A."/>
            <person name="Kube M."/>
            <person name="Reinhardt R."/>
            <person name="Klages S."/>
            <person name="Muller R."/>
            <person name="Ronning C.M."/>
            <person name="Nierman W.C."/>
            <person name="Sogaard-Andersen L."/>
        </authorList>
    </citation>
    <scope>NUCLEOTIDE SEQUENCE [LARGE SCALE GENOMIC DNA]</scope>
    <source>
        <strain evidence="3 5">DW4/3-1</strain>
    </source>
</reference>
<dbReference type="HOGENOM" id="CLU_096785_0_0_7"/>
<feature type="region of interest" description="Disordered" evidence="1">
    <location>
        <begin position="26"/>
        <end position="45"/>
    </location>
</feature>
<dbReference type="OrthoDB" id="5499871at2"/>
<evidence type="ECO:0000313" key="5">
    <source>
        <dbReference type="Proteomes" id="UP000001351"/>
    </source>
</evidence>
<evidence type="ECO:0000313" key="3">
    <source>
        <dbReference type="EMBL" id="ADO75124.1"/>
    </source>
</evidence>
<evidence type="ECO:0000313" key="4">
    <source>
        <dbReference type="EMBL" id="EAU64685.1"/>
    </source>
</evidence>
<sequence>MRQRWAVVVSMLLVVSGCGARNGIPSPGPQNGALPSPGAQPARAKVEGPRISVIAGSFKPTLFYGPWQCSQRWMTYCQRQCAAEGYTLKGCMWLADLKLDWEGRTHNAGGRYAITHCCCDYPVLSKDATQAARDRWEAIRESFREDWSKKFGNWPLERGKSWPGHHIRDLKHGGDPVDPNNILPTPPTIHDVLNKEYPRCYAGGPPWNTVGPDLPYSDY</sequence>
<evidence type="ECO:0000313" key="6">
    <source>
        <dbReference type="Proteomes" id="UP000032702"/>
    </source>
</evidence>
<dbReference type="KEGG" id="sur:STAUR_7368"/>
<dbReference type="AlphaFoldDB" id="Q08W16"/>
<name>Q08W16_STIAD</name>
<organism evidence="4 6">
    <name type="scientific">Stigmatella aurantiaca (strain DW4/3-1)</name>
    <dbReference type="NCBI Taxonomy" id="378806"/>
    <lineage>
        <taxon>Bacteria</taxon>
        <taxon>Pseudomonadati</taxon>
        <taxon>Myxococcota</taxon>
        <taxon>Myxococcia</taxon>
        <taxon>Myxococcales</taxon>
        <taxon>Cystobacterineae</taxon>
        <taxon>Archangiaceae</taxon>
        <taxon>Stigmatella</taxon>
    </lineage>
</organism>
<keyword evidence="5" id="KW-1185">Reference proteome</keyword>
<keyword evidence="2" id="KW-0732">Signal</keyword>
<evidence type="ECO:0000256" key="1">
    <source>
        <dbReference type="SAM" id="MobiDB-lite"/>
    </source>
</evidence>
<evidence type="ECO:0000256" key="2">
    <source>
        <dbReference type="SAM" id="SignalP"/>
    </source>
</evidence>
<accession>Q08W16</accession>
<dbReference type="EMBL" id="AAMD01000107">
    <property type="protein sequence ID" value="EAU64685.1"/>
    <property type="molecule type" value="Genomic_DNA"/>
</dbReference>
<dbReference type="EMBL" id="CP002271">
    <property type="protein sequence ID" value="ADO75124.1"/>
    <property type="molecule type" value="Genomic_DNA"/>
</dbReference>
<feature type="chain" id="PRO_5010840104" evidence="2">
    <location>
        <begin position="21"/>
        <end position="219"/>
    </location>
</feature>
<dbReference type="Proteomes" id="UP000032702">
    <property type="component" value="Unassembled WGS sequence"/>
</dbReference>
<dbReference type="PROSITE" id="PS51257">
    <property type="entry name" value="PROKAR_LIPOPROTEIN"/>
    <property type="match status" value="1"/>
</dbReference>
<dbReference type="Proteomes" id="UP000001351">
    <property type="component" value="Chromosome"/>
</dbReference>
<feature type="signal peptide" evidence="2">
    <location>
        <begin position="1"/>
        <end position="20"/>
    </location>
</feature>
<dbReference type="eggNOG" id="ENOG5032AUE">
    <property type="taxonomic scope" value="Bacteria"/>
</dbReference>
<reference evidence="4 6" key="1">
    <citation type="submission" date="2006-04" db="EMBL/GenBank/DDBJ databases">
        <authorList>
            <person name="Nierman W.C."/>
        </authorList>
    </citation>
    <scope>NUCLEOTIDE SEQUENCE [LARGE SCALE GENOMIC DNA]</scope>
    <source>
        <strain evidence="4 6">DW4/3-1</strain>
    </source>
</reference>
<proteinExistence type="predicted"/>